<feature type="transmembrane region" description="Helical" evidence="9">
    <location>
        <begin position="401"/>
        <end position="425"/>
    </location>
</feature>
<dbReference type="HOGENOM" id="CLU_018808_15_1_7"/>
<keyword evidence="7 9" id="KW-0472">Membrane</keyword>
<dbReference type="InterPro" id="IPR001734">
    <property type="entry name" value="Na/solute_symporter"/>
</dbReference>
<feature type="transmembrane region" description="Helical" evidence="9">
    <location>
        <begin position="6"/>
        <end position="25"/>
    </location>
</feature>
<evidence type="ECO:0000256" key="2">
    <source>
        <dbReference type="ARBA" id="ARBA00006434"/>
    </source>
</evidence>
<feature type="transmembrane region" description="Helical" evidence="9">
    <location>
        <begin position="274"/>
        <end position="296"/>
    </location>
</feature>
<dbReference type="NCBIfam" id="TIGR00813">
    <property type="entry name" value="sss"/>
    <property type="match status" value="1"/>
</dbReference>
<feature type="transmembrane region" description="Helical" evidence="9">
    <location>
        <begin position="243"/>
        <end position="262"/>
    </location>
</feature>
<gene>
    <name evidence="10" type="ordered locus">Dde_3321</name>
</gene>
<evidence type="ECO:0000256" key="5">
    <source>
        <dbReference type="ARBA" id="ARBA00022692"/>
    </source>
</evidence>
<keyword evidence="4" id="KW-1003">Cell membrane</keyword>
<evidence type="ECO:0000256" key="6">
    <source>
        <dbReference type="ARBA" id="ARBA00022989"/>
    </source>
</evidence>
<dbReference type="CDD" id="cd10327">
    <property type="entry name" value="SLC5sbd_PanF"/>
    <property type="match status" value="1"/>
</dbReference>
<evidence type="ECO:0000256" key="9">
    <source>
        <dbReference type="SAM" id="Phobius"/>
    </source>
</evidence>
<evidence type="ECO:0000256" key="1">
    <source>
        <dbReference type="ARBA" id="ARBA00004141"/>
    </source>
</evidence>
<feature type="transmembrane region" description="Helical" evidence="9">
    <location>
        <begin position="196"/>
        <end position="223"/>
    </location>
</feature>
<feature type="transmembrane region" description="Helical" evidence="9">
    <location>
        <begin position="325"/>
        <end position="354"/>
    </location>
</feature>
<keyword evidence="11" id="KW-1185">Reference proteome</keyword>
<keyword evidence="5 9" id="KW-0812">Transmembrane</keyword>
<dbReference type="AlphaFoldDB" id="Q30W31"/>
<keyword evidence="3" id="KW-0813">Transport</keyword>
<evidence type="ECO:0000256" key="3">
    <source>
        <dbReference type="ARBA" id="ARBA00022448"/>
    </source>
</evidence>
<evidence type="ECO:0000256" key="4">
    <source>
        <dbReference type="ARBA" id="ARBA00022475"/>
    </source>
</evidence>
<dbReference type="PROSITE" id="PS00456">
    <property type="entry name" value="NA_SOLUT_SYMP_1"/>
    <property type="match status" value="1"/>
</dbReference>
<dbReference type="InterPro" id="IPR038377">
    <property type="entry name" value="Na/Glc_symporter_sf"/>
</dbReference>
<evidence type="ECO:0000256" key="8">
    <source>
        <dbReference type="RuleBase" id="RU362091"/>
    </source>
</evidence>
<feature type="transmembrane region" description="Helical" evidence="9">
    <location>
        <begin position="129"/>
        <end position="150"/>
    </location>
</feature>
<evidence type="ECO:0000256" key="7">
    <source>
        <dbReference type="ARBA" id="ARBA00023136"/>
    </source>
</evidence>
<dbReference type="KEGG" id="dde:Dde_3321"/>
<reference evidence="10 11" key="1">
    <citation type="journal article" date="2011" name="J. Bacteriol.">
        <title>Complete genome sequence and updated annotation of Desulfovibrio alaskensis G20.</title>
        <authorList>
            <person name="Hauser L.J."/>
            <person name="Land M.L."/>
            <person name="Brown S.D."/>
            <person name="Larimer F."/>
            <person name="Keller K.L."/>
            <person name="Rapp-Giles B.J."/>
            <person name="Price M.N."/>
            <person name="Lin M."/>
            <person name="Bruce D.C."/>
            <person name="Detter J.C."/>
            <person name="Tapia R."/>
            <person name="Han C.S."/>
            <person name="Goodwin L.A."/>
            <person name="Cheng J.F."/>
            <person name="Pitluck S."/>
            <person name="Copeland A."/>
            <person name="Lucas S."/>
            <person name="Nolan M."/>
            <person name="Lapidus A.L."/>
            <person name="Palumbo A.V."/>
            <person name="Wall J.D."/>
        </authorList>
    </citation>
    <scope>NUCLEOTIDE SEQUENCE [LARGE SCALE GENOMIC DNA]</scope>
    <source>
        <strain evidence="11">ATCC BAA 1058 / DSM 17464 / G20</strain>
    </source>
</reference>
<feature type="transmembrane region" description="Helical" evidence="9">
    <location>
        <begin position="432"/>
        <end position="451"/>
    </location>
</feature>
<dbReference type="PANTHER" id="PTHR48086">
    <property type="entry name" value="SODIUM/PROLINE SYMPORTER-RELATED"/>
    <property type="match status" value="1"/>
</dbReference>
<dbReference type="GO" id="GO:0015233">
    <property type="term" value="F:pantothenate transmembrane transporter activity"/>
    <property type="evidence" value="ECO:0007669"/>
    <property type="project" value="InterPro"/>
</dbReference>
<feature type="transmembrane region" description="Helical" evidence="9">
    <location>
        <begin position="457"/>
        <end position="478"/>
    </location>
</feature>
<dbReference type="NCBIfam" id="TIGR02119">
    <property type="entry name" value="panF"/>
    <property type="match status" value="1"/>
</dbReference>
<dbReference type="InterPro" id="IPR018212">
    <property type="entry name" value="Na/solute_symporter_CS"/>
</dbReference>
<evidence type="ECO:0000313" key="11">
    <source>
        <dbReference type="Proteomes" id="UP000002710"/>
    </source>
</evidence>
<dbReference type="RefSeq" id="WP_011369048.1">
    <property type="nucleotide sequence ID" value="NC_007519.1"/>
</dbReference>
<organism evidence="10 11">
    <name type="scientific">Oleidesulfovibrio alaskensis (strain ATCC BAA-1058 / DSM 17464 / G20)</name>
    <name type="common">Desulfovibrio alaskensis</name>
    <dbReference type="NCBI Taxonomy" id="207559"/>
    <lineage>
        <taxon>Bacteria</taxon>
        <taxon>Pseudomonadati</taxon>
        <taxon>Thermodesulfobacteriota</taxon>
        <taxon>Desulfovibrionia</taxon>
        <taxon>Desulfovibrionales</taxon>
        <taxon>Desulfovibrionaceae</taxon>
        <taxon>Oleidesulfovibrio</taxon>
    </lineage>
</organism>
<dbReference type="GO" id="GO:0015081">
    <property type="term" value="F:sodium ion transmembrane transporter activity"/>
    <property type="evidence" value="ECO:0007669"/>
    <property type="project" value="InterPro"/>
</dbReference>
<dbReference type="InterPro" id="IPR011849">
    <property type="entry name" value="Na/pantothenate_symporter"/>
</dbReference>
<feature type="transmembrane region" description="Helical" evidence="9">
    <location>
        <begin position="378"/>
        <end position="395"/>
    </location>
</feature>
<accession>Q30W31</accession>
<keyword evidence="6 9" id="KW-1133">Transmembrane helix</keyword>
<name>Q30W31_OLEA2</name>
<dbReference type="GO" id="GO:0005886">
    <property type="term" value="C:plasma membrane"/>
    <property type="evidence" value="ECO:0007669"/>
    <property type="project" value="TreeGrafter"/>
</dbReference>
<comment type="subcellular location">
    <subcellularLocation>
        <location evidence="1">Membrane</location>
        <topology evidence="1">Multi-pass membrane protein</topology>
    </subcellularLocation>
</comment>
<dbReference type="Proteomes" id="UP000002710">
    <property type="component" value="Chromosome"/>
</dbReference>
<dbReference type="EMBL" id="CP000112">
    <property type="protein sequence ID" value="ABB40115.1"/>
    <property type="molecule type" value="Genomic_DNA"/>
</dbReference>
<proteinExistence type="inferred from homology"/>
<feature type="transmembrane region" description="Helical" evidence="9">
    <location>
        <begin position="46"/>
        <end position="68"/>
    </location>
</feature>
<comment type="similarity">
    <text evidence="2 8">Belongs to the sodium:solute symporter (SSF) (TC 2.A.21) family.</text>
</comment>
<protein>
    <submittedName>
        <fullName evidence="10">Sodium/pantothenate symporter</fullName>
    </submittedName>
</protein>
<sequence length="494" mass="51866">MSAPLMTAIPVVLYLAFSFAVALWARRKADSQATSQGVLEEYYIGGRTMGGFVLAMTIIASYTSASSFVGGPGVAYRLGLSWVLLAMIQVPTTFLTLGVLGKRFAIVARRTGSVTLTDYLRARYASNTVVNLCSLALLVFFMAAMLAQFIGGARLFQAVTGYPYVVGLALFGITVVLYTSVGGFRAVVVTDAVQGIVMVIAVVVVLLAVVDAGGGMAQCVATLKAIDPGLITPSGPDNAVPKPFILSFWVLVGLGVIGLPQTAQRCMGYKDARAMHNAMVIGTLLIGFMILCAHLAGTLGRAVRPDLPAGDLAIPTLIVDLLPPFWAGVFIAGPLAAIMSTVDSMLLLASAAIVKDLYVHYRLQGDASRLKPVTMKKMSLASTGVIGVLVFLAAVEPPDLLVWINLFAFGGLEAVFLWPIVLGLYWKKANAAGAVASIVTGVSVFISLTLLKPDMGGIHAIVPTTLAALAAFIAGACCGRAPDSRVVSVFWDER</sequence>
<dbReference type="Pfam" id="PF00474">
    <property type="entry name" value="SSF"/>
    <property type="match status" value="1"/>
</dbReference>
<evidence type="ECO:0000313" key="10">
    <source>
        <dbReference type="EMBL" id="ABB40115.1"/>
    </source>
</evidence>
<dbReference type="PANTHER" id="PTHR48086:SF4">
    <property type="entry name" value="SODIUM_PANTOTHENATE SYMPORTER"/>
    <property type="match status" value="1"/>
</dbReference>
<dbReference type="GO" id="GO:0036376">
    <property type="term" value="P:sodium ion export across plasma membrane"/>
    <property type="evidence" value="ECO:0007669"/>
    <property type="project" value="InterPro"/>
</dbReference>
<dbReference type="Gene3D" id="1.20.1730.10">
    <property type="entry name" value="Sodium/glucose cotransporter"/>
    <property type="match status" value="1"/>
</dbReference>
<dbReference type="PROSITE" id="PS50283">
    <property type="entry name" value="NA_SOLUT_SYMP_3"/>
    <property type="match status" value="1"/>
</dbReference>
<dbReference type="InterPro" id="IPR050277">
    <property type="entry name" value="Sodium:Solute_Symporter"/>
</dbReference>
<dbReference type="STRING" id="207559.Dde_3321"/>
<feature type="transmembrane region" description="Helical" evidence="9">
    <location>
        <begin position="80"/>
        <end position="100"/>
    </location>
</feature>
<dbReference type="eggNOG" id="COG4145">
    <property type="taxonomic scope" value="Bacteria"/>
</dbReference>
<feature type="transmembrane region" description="Helical" evidence="9">
    <location>
        <begin position="162"/>
        <end position="184"/>
    </location>
</feature>